<comment type="function">
    <text evidence="1">Needed for flagellar regrowth and assembly.</text>
</comment>
<comment type="similarity">
    <text evidence="3">Belongs to the FliH family.</text>
</comment>
<evidence type="ECO:0000256" key="3">
    <source>
        <dbReference type="ARBA" id="ARBA00006602"/>
    </source>
</evidence>
<evidence type="ECO:0000256" key="10">
    <source>
        <dbReference type="SAM" id="MobiDB-lite"/>
    </source>
</evidence>
<evidence type="ECO:0000256" key="7">
    <source>
        <dbReference type="ARBA" id="ARBA00022795"/>
    </source>
</evidence>
<feature type="region of interest" description="Disordered" evidence="10">
    <location>
        <begin position="1"/>
        <end position="118"/>
    </location>
</feature>
<dbReference type="RefSeq" id="WP_143613144.1">
    <property type="nucleotide sequence ID" value="NZ_FOMJ01000001.1"/>
</dbReference>
<dbReference type="EMBL" id="FOMJ01000001">
    <property type="protein sequence ID" value="SFD08864.1"/>
    <property type="molecule type" value="Genomic_DNA"/>
</dbReference>
<dbReference type="GO" id="GO:0044781">
    <property type="term" value="P:bacterial-type flagellum organization"/>
    <property type="evidence" value="ECO:0007669"/>
    <property type="project" value="UniProtKB-KW"/>
</dbReference>
<dbReference type="PANTHER" id="PTHR34982:SF1">
    <property type="entry name" value="FLAGELLAR ASSEMBLY PROTEIN FLIH"/>
    <property type="match status" value="1"/>
</dbReference>
<feature type="compositionally biased region" description="Basic and acidic residues" evidence="10">
    <location>
        <begin position="24"/>
        <end position="33"/>
    </location>
</feature>
<feature type="compositionally biased region" description="Low complexity" evidence="10">
    <location>
        <begin position="71"/>
        <end position="89"/>
    </location>
</feature>
<dbReference type="GO" id="GO:0071973">
    <property type="term" value="P:bacterial-type flagellum-dependent cell motility"/>
    <property type="evidence" value="ECO:0007669"/>
    <property type="project" value="InterPro"/>
</dbReference>
<reference evidence="12 13" key="1">
    <citation type="submission" date="2016-10" db="EMBL/GenBank/DDBJ databases">
        <authorList>
            <person name="de Groot N.N."/>
        </authorList>
    </citation>
    <scope>NUCLEOTIDE SEQUENCE [LARGE SCALE GENOMIC DNA]</scope>
    <source>
        <strain evidence="12 13">HL3</strain>
    </source>
</reference>
<keyword evidence="12" id="KW-0282">Flagellum</keyword>
<keyword evidence="7" id="KW-1005">Bacterial flagellum biogenesis</keyword>
<evidence type="ECO:0000256" key="4">
    <source>
        <dbReference type="ARBA" id="ARBA00016507"/>
    </source>
</evidence>
<dbReference type="GO" id="GO:0009288">
    <property type="term" value="C:bacterial-type flagellum"/>
    <property type="evidence" value="ECO:0007669"/>
    <property type="project" value="InterPro"/>
</dbReference>
<dbReference type="STRING" id="1123397.SAMN05660831_00778"/>
<evidence type="ECO:0000313" key="13">
    <source>
        <dbReference type="Proteomes" id="UP000198611"/>
    </source>
</evidence>
<dbReference type="InterPro" id="IPR000563">
    <property type="entry name" value="Flag_FliH"/>
</dbReference>
<evidence type="ECO:0000256" key="1">
    <source>
        <dbReference type="ARBA" id="ARBA00003041"/>
    </source>
</evidence>
<sequence>MSSVIPAAEAEAVSRWYAPDMDDPEGRRQKEAEAAAEAEEAAEEEPEADPWPTEEELAAIREEARTQGYNAGYEAGHAAGEEAGTAAGKEAGHQEGHAAGYEAGLAEGREAAEAERQQYADAAAQLEAITAAFARPLEQLDESVEEQLLAVVNAAARQLVRRELRHHPDEVVAVVREALAELPSQAQAYELHLHPEDASLVREALGVREDDAERQWELVEDPGLTRGGCRVESEYTRVDATLERRLAALSARLLGGERGDDDQHADG</sequence>
<keyword evidence="12" id="KW-0966">Cell projection</keyword>
<evidence type="ECO:0000259" key="11">
    <source>
        <dbReference type="Pfam" id="PF02108"/>
    </source>
</evidence>
<accession>A0A1I1PGC7</accession>
<feature type="compositionally biased region" description="Low complexity" evidence="10">
    <location>
        <begin position="97"/>
        <end position="106"/>
    </location>
</feature>
<comment type="subcellular location">
    <subcellularLocation>
        <location evidence="2">Cytoplasm</location>
    </subcellularLocation>
</comment>
<keyword evidence="5" id="KW-0813">Transport</keyword>
<evidence type="ECO:0000256" key="9">
    <source>
        <dbReference type="ARBA" id="ARBA00023225"/>
    </source>
</evidence>
<dbReference type="PANTHER" id="PTHR34982">
    <property type="entry name" value="YOP PROTEINS TRANSLOCATION PROTEIN L"/>
    <property type="match status" value="1"/>
</dbReference>
<proteinExistence type="inferred from homology"/>
<keyword evidence="13" id="KW-1185">Reference proteome</keyword>
<dbReference type="AlphaFoldDB" id="A0A1I1PGC7"/>
<dbReference type="SUPFAM" id="SSF160527">
    <property type="entry name" value="V-type ATPase subunit E-like"/>
    <property type="match status" value="1"/>
</dbReference>
<keyword evidence="9" id="KW-1006">Bacterial flagellum protein export</keyword>
<dbReference type="Pfam" id="PF02108">
    <property type="entry name" value="FliH"/>
    <property type="match status" value="1"/>
</dbReference>
<dbReference type="PRINTS" id="PR01003">
    <property type="entry name" value="FLGFLIH"/>
</dbReference>
<keyword evidence="8" id="KW-0653">Protein transport</keyword>
<dbReference type="GO" id="GO:0005829">
    <property type="term" value="C:cytosol"/>
    <property type="evidence" value="ECO:0007669"/>
    <property type="project" value="TreeGrafter"/>
</dbReference>
<feature type="compositionally biased region" description="Basic and acidic residues" evidence="10">
    <location>
        <begin position="107"/>
        <end position="118"/>
    </location>
</feature>
<evidence type="ECO:0000256" key="6">
    <source>
        <dbReference type="ARBA" id="ARBA00022490"/>
    </source>
</evidence>
<evidence type="ECO:0000256" key="2">
    <source>
        <dbReference type="ARBA" id="ARBA00004496"/>
    </source>
</evidence>
<evidence type="ECO:0000313" key="12">
    <source>
        <dbReference type="EMBL" id="SFD08864.1"/>
    </source>
</evidence>
<evidence type="ECO:0000256" key="8">
    <source>
        <dbReference type="ARBA" id="ARBA00022927"/>
    </source>
</evidence>
<dbReference type="InterPro" id="IPR018035">
    <property type="entry name" value="Flagellar_FliH/T3SS_HrpE"/>
</dbReference>
<keyword evidence="6" id="KW-0963">Cytoplasm</keyword>
<keyword evidence="12" id="KW-0969">Cilium</keyword>
<dbReference type="InterPro" id="IPR051472">
    <property type="entry name" value="T3SS_Stator/FliH"/>
</dbReference>
<feature type="domain" description="Flagellar assembly protein FliH/Type III secretion system HrpE" evidence="11">
    <location>
        <begin position="122"/>
        <end position="247"/>
    </location>
</feature>
<organism evidence="12 13">
    <name type="scientific">Thiohalospira halophila DSM 15071</name>
    <dbReference type="NCBI Taxonomy" id="1123397"/>
    <lineage>
        <taxon>Bacteria</taxon>
        <taxon>Pseudomonadati</taxon>
        <taxon>Pseudomonadota</taxon>
        <taxon>Gammaproteobacteria</taxon>
        <taxon>Thiohalospirales</taxon>
        <taxon>Thiohalospiraceae</taxon>
        <taxon>Thiohalospira</taxon>
    </lineage>
</organism>
<dbReference type="OrthoDB" id="6196089at2"/>
<gene>
    <name evidence="12" type="ORF">SAMN05660831_00778</name>
</gene>
<evidence type="ECO:0000256" key="5">
    <source>
        <dbReference type="ARBA" id="ARBA00022448"/>
    </source>
</evidence>
<dbReference type="GO" id="GO:0003774">
    <property type="term" value="F:cytoskeletal motor activity"/>
    <property type="evidence" value="ECO:0007669"/>
    <property type="project" value="InterPro"/>
</dbReference>
<protein>
    <recommendedName>
        <fullName evidence="4">Flagellar assembly protein FliH</fullName>
    </recommendedName>
</protein>
<feature type="compositionally biased region" description="Acidic residues" evidence="10">
    <location>
        <begin position="34"/>
        <end position="57"/>
    </location>
</feature>
<name>A0A1I1PGC7_9GAMM</name>
<dbReference type="GO" id="GO:0015031">
    <property type="term" value="P:protein transport"/>
    <property type="evidence" value="ECO:0007669"/>
    <property type="project" value="UniProtKB-KW"/>
</dbReference>
<dbReference type="Proteomes" id="UP000198611">
    <property type="component" value="Unassembled WGS sequence"/>
</dbReference>